<dbReference type="Proteomes" id="UP000314985">
    <property type="component" value="Chromosome 8"/>
</dbReference>
<evidence type="ECO:0000313" key="2">
    <source>
        <dbReference type="Proteomes" id="UP000314985"/>
    </source>
</evidence>
<dbReference type="AlphaFoldDB" id="A0A4X1UCL6"/>
<sequence>QNNFNKPDFKNKIGSWARWRAPVVPATREAEAEGSLEPRSSGLQCAIVIAPVNSRCTPACAT</sequence>
<organism evidence="1 2">
    <name type="scientific">Sus scrofa</name>
    <name type="common">Pig</name>
    <dbReference type="NCBI Taxonomy" id="9823"/>
    <lineage>
        <taxon>Eukaryota</taxon>
        <taxon>Metazoa</taxon>
        <taxon>Chordata</taxon>
        <taxon>Craniata</taxon>
        <taxon>Vertebrata</taxon>
        <taxon>Euteleostomi</taxon>
        <taxon>Mammalia</taxon>
        <taxon>Eutheria</taxon>
        <taxon>Laurasiatheria</taxon>
        <taxon>Artiodactyla</taxon>
        <taxon>Suina</taxon>
        <taxon>Suidae</taxon>
        <taxon>Sus</taxon>
    </lineage>
</organism>
<protein>
    <submittedName>
        <fullName evidence="1">Uncharacterized protein</fullName>
    </submittedName>
</protein>
<evidence type="ECO:0000313" key="1">
    <source>
        <dbReference type="Ensembl" id="ENSSSCP00070025622.1"/>
    </source>
</evidence>
<dbReference type="Ensembl" id="ENSSSCT00070030726.1">
    <property type="protein sequence ID" value="ENSSSCP00070025622.1"/>
    <property type="gene ID" value="ENSSSCG00070015660.1"/>
</dbReference>
<reference evidence="1" key="2">
    <citation type="submission" date="2025-08" db="UniProtKB">
        <authorList>
            <consortium name="Ensembl"/>
        </authorList>
    </citation>
    <scope>IDENTIFICATION</scope>
</reference>
<name>A0A4X1UCL6_PIG</name>
<proteinExistence type="predicted"/>
<accession>A0A4X1UCL6</accession>
<reference evidence="1 2" key="1">
    <citation type="submission" date="2017-08" db="EMBL/GenBank/DDBJ databases">
        <title>USMARCv1.0.</title>
        <authorList>
            <person name="Hannum G.I."/>
            <person name="Koren S."/>
            <person name="Schroeder S.G."/>
            <person name="Chin S.C."/>
            <person name="Nonneman D.J."/>
            <person name="Becker S.A."/>
            <person name="Rosen B.D."/>
            <person name="Bickhart D.M."/>
            <person name="Putnam N.H."/>
            <person name="Green R.E."/>
            <person name="Tuggle C.K."/>
            <person name="Liu H."/>
            <person name="Rohrer G.A."/>
            <person name="Warr A."/>
            <person name="Hall R."/>
            <person name="Kim K."/>
            <person name="Hume D.A."/>
            <person name="Talbot R."/>
            <person name="Chow W."/>
            <person name="Howe K."/>
            <person name="Schwartz A.S."/>
            <person name="Watson M."/>
            <person name="Archibald A.L."/>
            <person name="Phillippy A.M."/>
            <person name="Smith T.P.L."/>
        </authorList>
    </citation>
    <scope>NUCLEOTIDE SEQUENCE [LARGE SCALE GENOMIC DNA]</scope>
</reference>